<name>A0A0M9CIB4_9FLAO</name>
<dbReference type="AlphaFoldDB" id="A0A0M9CIB4"/>
<evidence type="ECO:0000313" key="3">
    <source>
        <dbReference type="Proteomes" id="UP000037716"/>
    </source>
</evidence>
<organism evidence="1 3">
    <name type="scientific">Polaribacter dokdonensis DSW-5</name>
    <dbReference type="NCBI Taxonomy" id="1300348"/>
    <lineage>
        <taxon>Bacteria</taxon>
        <taxon>Pseudomonadati</taxon>
        <taxon>Bacteroidota</taxon>
        <taxon>Flavobacteriia</taxon>
        <taxon>Flavobacteriales</taxon>
        <taxon>Flavobacteriaceae</taxon>
    </lineage>
</organism>
<dbReference type="InterPro" id="IPR018550">
    <property type="entry name" value="Lipid-A_deacylase-rel"/>
</dbReference>
<dbReference type="Proteomes" id="UP000183071">
    <property type="component" value="Unassembled WGS sequence"/>
</dbReference>
<gene>
    <name evidence="1" type="ORF">I602_2115</name>
    <name evidence="2" type="ORF">SAMN05444353_1887</name>
</gene>
<comment type="caution">
    <text evidence="1">The sequence shown here is derived from an EMBL/GenBank/DDBJ whole genome shotgun (WGS) entry which is preliminary data.</text>
</comment>
<reference evidence="1 3" key="1">
    <citation type="submission" date="2015-07" db="EMBL/GenBank/DDBJ databases">
        <title>Genome of Polaribacter dokdonenesis DSW-5, isolated from seawater off Dokdo in Korea.</title>
        <authorList>
            <person name="Yoon K."/>
            <person name="Song J.Y."/>
            <person name="Kim J.F."/>
        </authorList>
    </citation>
    <scope>NUCLEOTIDE SEQUENCE [LARGE SCALE GENOMIC DNA]</scope>
    <source>
        <strain evidence="1 3">DSW-5</strain>
    </source>
</reference>
<evidence type="ECO:0000313" key="2">
    <source>
        <dbReference type="EMBL" id="SEE47888.1"/>
    </source>
</evidence>
<protein>
    <submittedName>
        <fullName evidence="2">Lipid A 3-O-deacylase (PagL)</fullName>
    </submittedName>
</protein>
<evidence type="ECO:0000313" key="4">
    <source>
        <dbReference type="Proteomes" id="UP000183071"/>
    </source>
</evidence>
<proteinExistence type="predicted"/>
<dbReference type="STRING" id="1300348.I602_2115"/>
<accession>A0A0M9CIB4</accession>
<dbReference type="EMBL" id="LGBR01000001">
    <property type="protein sequence ID" value="KOY52555.1"/>
    <property type="molecule type" value="Genomic_DNA"/>
</dbReference>
<sequence>MKNNLLILFIAFISVKSIGQNSDNNILKPMKIGFLYAFGSNERFFHDDPDYTYKAQILKGQAFYNLGNWKSLNLELIVQPQVQFLEHQLLNNFYVTPDQEHYQEKIEEFTKKKNMNLYALEFGFSARKTIFTKLDIQAAISLGFSYIDTRSERLAKGFTFIENFTLGLNYQVFKDQFIYLGSHIGHVSNLNFQKPNDGYNLLGFQIGYSFVLN</sequence>
<dbReference type="RefSeq" id="WP_231658730.1">
    <property type="nucleotide sequence ID" value="NZ_FNUE01000002.1"/>
</dbReference>
<dbReference type="Proteomes" id="UP000037716">
    <property type="component" value="Unassembled WGS sequence"/>
</dbReference>
<dbReference type="Gene3D" id="2.40.160.20">
    <property type="match status" value="1"/>
</dbReference>
<dbReference type="Pfam" id="PF09411">
    <property type="entry name" value="PagL"/>
    <property type="match status" value="1"/>
</dbReference>
<evidence type="ECO:0000313" key="1">
    <source>
        <dbReference type="EMBL" id="KOY52555.1"/>
    </source>
</evidence>
<dbReference type="PATRIC" id="fig|1300348.6.peg.2116"/>
<keyword evidence="4" id="KW-1185">Reference proteome</keyword>
<dbReference type="EMBL" id="FNUE01000002">
    <property type="protein sequence ID" value="SEE47888.1"/>
    <property type="molecule type" value="Genomic_DNA"/>
</dbReference>
<reference evidence="2 4" key="2">
    <citation type="submission" date="2016-10" db="EMBL/GenBank/DDBJ databases">
        <authorList>
            <person name="Varghese N."/>
            <person name="Submissions S."/>
        </authorList>
    </citation>
    <scope>NUCLEOTIDE SEQUENCE [LARGE SCALE GENOMIC DNA]</scope>
    <source>
        <strain evidence="2 4">DSW-5</strain>
    </source>
</reference>